<feature type="domain" description="Carboxylesterase type B" evidence="2">
    <location>
        <begin position="3"/>
        <end position="54"/>
    </location>
</feature>
<dbReference type="Gene3D" id="3.40.50.1820">
    <property type="entry name" value="alpha/beta hydrolase"/>
    <property type="match status" value="1"/>
</dbReference>
<accession>A0ABN3LGN2</accession>
<comment type="caution">
    <text evidence="3">The sequence shown here is derived from an EMBL/GenBank/DDBJ whole genome shotgun (WGS) entry which is preliminary data.</text>
</comment>
<evidence type="ECO:0000259" key="2">
    <source>
        <dbReference type="Pfam" id="PF00135"/>
    </source>
</evidence>
<sequence>MDVEVTGGVVRGSSEGGLAVFRGIPYAAPPVPFSAPRPVRAWDGVRDATAFGPPPQSGSFGMDTLGEAGATSG</sequence>
<gene>
    <name evidence="3" type="ORF">GCM10009858_22410</name>
</gene>
<dbReference type="RefSeq" id="WP_344254990.1">
    <property type="nucleotide sequence ID" value="NZ_BAAARE010000009.1"/>
</dbReference>
<evidence type="ECO:0000313" key="3">
    <source>
        <dbReference type="EMBL" id="GAA2484060.1"/>
    </source>
</evidence>
<proteinExistence type="predicted"/>
<dbReference type="Pfam" id="PF00135">
    <property type="entry name" value="COesterase"/>
    <property type="match status" value="1"/>
</dbReference>
<evidence type="ECO:0000313" key="4">
    <source>
        <dbReference type="Proteomes" id="UP001500730"/>
    </source>
</evidence>
<name>A0ABN3LGN2_9MICO</name>
<dbReference type="Proteomes" id="UP001500730">
    <property type="component" value="Unassembled WGS sequence"/>
</dbReference>
<feature type="region of interest" description="Disordered" evidence="1">
    <location>
        <begin position="46"/>
        <end position="73"/>
    </location>
</feature>
<reference evidence="3 4" key="1">
    <citation type="journal article" date="2019" name="Int. J. Syst. Evol. Microbiol.">
        <title>The Global Catalogue of Microorganisms (GCM) 10K type strain sequencing project: providing services to taxonomists for standard genome sequencing and annotation.</title>
        <authorList>
            <consortium name="The Broad Institute Genomics Platform"/>
            <consortium name="The Broad Institute Genome Sequencing Center for Infectious Disease"/>
            <person name="Wu L."/>
            <person name="Ma J."/>
        </authorList>
    </citation>
    <scope>NUCLEOTIDE SEQUENCE [LARGE SCALE GENOMIC DNA]</scope>
    <source>
        <strain evidence="3 4">JCM 16259</strain>
    </source>
</reference>
<evidence type="ECO:0000256" key="1">
    <source>
        <dbReference type="SAM" id="MobiDB-lite"/>
    </source>
</evidence>
<keyword evidence="4" id="KW-1185">Reference proteome</keyword>
<protein>
    <recommendedName>
        <fullName evidence="2">Carboxylesterase type B domain-containing protein</fullName>
    </recommendedName>
</protein>
<dbReference type="InterPro" id="IPR029058">
    <property type="entry name" value="AB_hydrolase_fold"/>
</dbReference>
<organism evidence="3 4">
    <name type="scientific">Terrabacter carboxydivorans</name>
    <dbReference type="NCBI Taxonomy" id="619730"/>
    <lineage>
        <taxon>Bacteria</taxon>
        <taxon>Bacillati</taxon>
        <taxon>Actinomycetota</taxon>
        <taxon>Actinomycetes</taxon>
        <taxon>Micrococcales</taxon>
        <taxon>Intrasporangiaceae</taxon>
        <taxon>Terrabacter</taxon>
    </lineage>
</organism>
<dbReference type="SUPFAM" id="SSF53474">
    <property type="entry name" value="alpha/beta-Hydrolases"/>
    <property type="match status" value="1"/>
</dbReference>
<dbReference type="EMBL" id="BAAARE010000009">
    <property type="protein sequence ID" value="GAA2484060.1"/>
    <property type="molecule type" value="Genomic_DNA"/>
</dbReference>
<dbReference type="InterPro" id="IPR002018">
    <property type="entry name" value="CarbesteraseB"/>
</dbReference>